<keyword evidence="5 6" id="KW-0472">Membrane</keyword>
<keyword evidence="8" id="KW-1185">Reference proteome</keyword>
<evidence type="ECO:0000256" key="1">
    <source>
        <dbReference type="ARBA" id="ARBA00004651"/>
    </source>
</evidence>
<feature type="transmembrane region" description="Helical" evidence="6">
    <location>
        <begin position="329"/>
        <end position="348"/>
    </location>
</feature>
<feature type="transmembrane region" description="Helical" evidence="6">
    <location>
        <begin position="382"/>
        <end position="405"/>
    </location>
</feature>
<evidence type="ECO:0000256" key="6">
    <source>
        <dbReference type="SAM" id="Phobius"/>
    </source>
</evidence>
<reference evidence="7 8" key="1">
    <citation type="journal article" date="2019" name="Emerg. Microbes Infect.">
        <title>Comprehensive subspecies identification of 175 nontuberculous mycobacteria species based on 7547 genomic profiles.</title>
        <authorList>
            <person name="Matsumoto Y."/>
            <person name="Kinjo T."/>
            <person name="Motooka D."/>
            <person name="Nabeya D."/>
            <person name="Jung N."/>
            <person name="Uechi K."/>
            <person name="Horii T."/>
            <person name="Iida T."/>
            <person name="Fujita J."/>
            <person name="Nakamura S."/>
        </authorList>
    </citation>
    <scope>NUCLEOTIDE SEQUENCE [LARGE SCALE GENOMIC DNA]</scope>
    <source>
        <strain evidence="7 8">JCM 17899</strain>
    </source>
</reference>
<keyword evidence="3 6" id="KW-0812">Transmembrane</keyword>
<protein>
    <recommendedName>
        <fullName evidence="9">AMP-dependent synthetase</fullName>
    </recommendedName>
</protein>
<feature type="transmembrane region" description="Helical" evidence="6">
    <location>
        <begin position="355"/>
        <end position="376"/>
    </location>
</feature>
<feature type="transmembrane region" description="Helical" evidence="6">
    <location>
        <begin position="221"/>
        <end position="244"/>
    </location>
</feature>
<proteinExistence type="predicted"/>
<dbReference type="GO" id="GO:0005886">
    <property type="term" value="C:plasma membrane"/>
    <property type="evidence" value="ECO:0007669"/>
    <property type="project" value="UniProtKB-SubCell"/>
</dbReference>
<evidence type="ECO:0000256" key="2">
    <source>
        <dbReference type="ARBA" id="ARBA00022475"/>
    </source>
</evidence>
<gene>
    <name evidence="7" type="ORF">MSEDJ_20170</name>
</gene>
<evidence type="ECO:0000313" key="8">
    <source>
        <dbReference type="Proteomes" id="UP000467193"/>
    </source>
</evidence>
<dbReference type="Proteomes" id="UP000467193">
    <property type="component" value="Chromosome"/>
</dbReference>
<name>A0A7I7QNM9_9MYCO</name>
<feature type="transmembrane region" description="Helical" evidence="6">
    <location>
        <begin position="47"/>
        <end position="68"/>
    </location>
</feature>
<dbReference type="EMBL" id="AP022588">
    <property type="protein sequence ID" value="BBY27921.1"/>
    <property type="molecule type" value="Genomic_DNA"/>
</dbReference>
<feature type="transmembrane region" description="Helical" evidence="6">
    <location>
        <begin position="88"/>
        <end position="107"/>
    </location>
</feature>
<accession>A0A7I7QNM9</accession>
<evidence type="ECO:0008006" key="9">
    <source>
        <dbReference type="Google" id="ProtNLM"/>
    </source>
</evidence>
<feature type="transmembrane region" description="Helical" evidence="6">
    <location>
        <begin position="295"/>
        <end position="317"/>
    </location>
</feature>
<comment type="subcellular location">
    <subcellularLocation>
        <location evidence="1">Cell membrane</location>
        <topology evidence="1">Multi-pass membrane protein</topology>
    </subcellularLocation>
</comment>
<dbReference type="KEGG" id="msei:MSEDJ_20170"/>
<evidence type="ECO:0000256" key="3">
    <source>
        <dbReference type="ARBA" id="ARBA00022692"/>
    </source>
</evidence>
<evidence type="ECO:0000256" key="4">
    <source>
        <dbReference type="ARBA" id="ARBA00022989"/>
    </source>
</evidence>
<evidence type="ECO:0000313" key="7">
    <source>
        <dbReference type="EMBL" id="BBY27921.1"/>
    </source>
</evidence>
<evidence type="ECO:0000256" key="5">
    <source>
        <dbReference type="ARBA" id="ARBA00023136"/>
    </source>
</evidence>
<keyword evidence="2" id="KW-1003">Cell membrane</keyword>
<organism evidence="7 8">
    <name type="scientific">Mycolicibacterium sediminis</name>
    <dbReference type="NCBI Taxonomy" id="1286180"/>
    <lineage>
        <taxon>Bacteria</taxon>
        <taxon>Bacillati</taxon>
        <taxon>Actinomycetota</taxon>
        <taxon>Actinomycetes</taxon>
        <taxon>Mycobacteriales</taxon>
        <taxon>Mycobacteriaceae</taxon>
        <taxon>Mycolicibacterium</taxon>
    </lineage>
</organism>
<sequence>MRRPSSTDRNLRLNSYAVVASNLGTGVLGLAFWAIAAKLFTPAQVGVASASIASAIMLSTLSNLSIGAMYERFLPVSGHRAGGLLVRGYLLVAGVAMLLAVGVLAFGPEALFPTRLEKLVYPVLVVVLALFALQDNTVAGLGVARWGAAKNGVHAVAKLAALVVMSASGAALAIIASWGLTAAVAMGCLMVAMRRRIRSDDRYTWAPDLPARSEMWRYFGASYGITALASIAPLIVPLVVIAQLGADASAYFAVTWSMVTAVYVVLSLLIGPFVAECAAHPDRIGGLSAQFVKTIGAVALAGSAGLAVVGPVALGFIGDQYREHGTPLLYLAAVFIPFTVIGSLYDGLARVHRRLTLAVVTQCAVTAVVIGGSVAFTPSLGVLGIGVSYLAAEVLAAVILVGPLVRWLRELRTQRSEADSHPADLPEHDAVGGVR</sequence>
<dbReference type="PANTHER" id="PTHR30250:SF11">
    <property type="entry name" value="O-ANTIGEN TRANSPORTER-RELATED"/>
    <property type="match status" value="1"/>
</dbReference>
<dbReference type="InterPro" id="IPR050833">
    <property type="entry name" value="Poly_Biosynth_Transport"/>
</dbReference>
<dbReference type="AlphaFoldDB" id="A0A7I7QNM9"/>
<keyword evidence="4 6" id="KW-1133">Transmembrane helix</keyword>
<dbReference type="PANTHER" id="PTHR30250">
    <property type="entry name" value="PST FAMILY PREDICTED COLANIC ACID TRANSPORTER"/>
    <property type="match status" value="1"/>
</dbReference>
<feature type="transmembrane region" description="Helical" evidence="6">
    <location>
        <begin position="250"/>
        <end position="274"/>
    </location>
</feature>
<feature type="transmembrane region" description="Helical" evidence="6">
    <location>
        <begin position="159"/>
        <end position="192"/>
    </location>
</feature>
<feature type="transmembrane region" description="Helical" evidence="6">
    <location>
        <begin position="15"/>
        <end position="35"/>
    </location>
</feature>
<dbReference type="RefSeq" id="WP_163796743.1">
    <property type="nucleotide sequence ID" value="NZ_AP022588.1"/>
</dbReference>